<dbReference type="RefSeq" id="WP_014912584.1">
    <property type="nucleotide sequence ID" value="NZ_BAZE01000005.1"/>
</dbReference>
<dbReference type="GO" id="GO:0015035">
    <property type="term" value="F:protein-disulfide reductase activity"/>
    <property type="evidence" value="ECO:0007669"/>
    <property type="project" value="InterPro"/>
</dbReference>
<evidence type="ECO:0000313" key="2">
    <source>
        <dbReference type="EMBL" id="MYR31858.1"/>
    </source>
</evidence>
<dbReference type="Pfam" id="PF04134">
    <property type="entry name" value="DCC1-like"/>
    <property type="match status" value="1"/>
</dbReference>
<comment type="caution">
    <text evidence="2">The sequence shown here is derived from an EMBL/GenBank/DDBJ whole genome shotgun (WGS) entry which is preliminary data.</text>
</comment>
<dbReference type="Proteomes" id="UP001585053">
    <property type="component" value="Unassembled WGS sequence"/>
</dbReference>
<organism evidence="2 3">
    <name type="scientific">Nocardiopsis alba</name>
    <dbReference type="NCBI Taxonomy" id="53437"/>
    <lineage>
        <taxon>Bacteria</taxon>
        <taxon>Bacillati</taxon>
        <taxon>Actinomycetota</taxon>
        <taxon>Actinomycetes</taxon>
        <taxon>Streptosporangiales</taxon>
        <taxon>Nocardiopsidaceae</taxon>
        <taxon>Nocardiopsis</taxon>
    </lineage>
</organism>
<dbReference type="EMBL" id="JAYMRS010000003">
    <property type="protein sequence ID" value="MFB8768253.1"/>
    <property type="molecule type" value="Genomic_DNA"/>
</dbReference>
<reference evidence="1 4" key="2">
    <citation type="submission" date="2024-01" db="EMBL/GenBank/DDBJ databases">
        <title>Genome mining of biosynthetic gene clusters to explore secondary metabolites of Streptomyces sp.</title>
        <authorList>
            <person name="Baig A."/>
            <person name="Ajitkumar Shintre N."/>
            <person name="Kumar H."/>
            <person name="Anbarasu A."/>
            <person name="Ramaiah S."/>
        </authorList>
    </citation>
    <scope>NUCLEOTIDE SEQUENCE [LARGE SCALE GENOMIC DNA]</scope>
    <source>
        <strain evidence="1 4">A01</strain>
    </source>
</reference>
<name>A0A7K2IPG5_9ACTN</name>
<accession>A0A7K2IPG5</accession>
<protein>
    <submittedName>
        <fullName evidence="2">DUF393 domain-containing protein</fullName>
    </submittedName>
</protein>
<evidence type="ECO:0000313" key="4">
    <source>
        <dbReference type="Proteomes" id="UP001585053"/>
    </source>
</evidence>
<evidence type="ECO:0000313" key="3">
    <source>
        <dbReference type="Proteomes" id="UP000467124"/>
    </source>
</evidence>
<dbReference type="InterPro" id="IPR007263">
    <property type="entry name" value="DCC1-like"/>
</dbReference>
<keyword evidence="4" id="KW-1185">Reference proteome</keyword>
<proteinExistence type="predicted"/>
<dbReference type="AlphaFoldDB" id="A0A7K2IPG5"/>
<reference evidence="2 3" key="1">
    <citation type="journal article" date="2019" name="Nat. Commun.">
        <title>The antimicrobial potential of Streptomyces from insect microbiomes.</title>
        <authorList>
            <person name="Chevrette M.G."/>
            <person name="Carlson C.M."/>
            <person name="Ortega H.E."/>
            <person name="Thomas C."/>
            <person name="Ananiev G.E."/>
            <person name="Barns K.J."/>
            <person name="Book A.J."/>
            <person name="Cagnazzo J."/>
            <person name="Carlos C."/>
            <person name="Flanigan W."/>
            <person name="Grubbs K.J."/>
            <person name="Horn H.A."/>
            <person name="Hoffmann F.M."/>
            <person name="Klassen J.L."/>
            <person name="Knack J.J."/>
            <person name="Lewin G.R."/>
            <person name="McDonald B.R."/>
            <person name="Muller L."/>
            <person name="Melo W.G.P."/>
            <person name="Pinto-Tomas A.A."/>
            <person name="Schmitz A."/>
            <person name="Wendt-Pienkowski E."/>
            <person name="Wildman S."/>
            <person name="Zhao M."/>
            <person name="Zhang F."/>
            <person name="Bugni T.S."/>
            <person name="Andes D.R."/>
            <person name="Pupo M.T."/>
            <person name="Currie C.R."/>
        </authorList>
    </citation>
    <scope>NUCLEOTIDE SEQUENCE [LARGE SCALE GENOMIC DNA]</scope>
    <source>
        <strain evidence="2 3">SID5840</strain>
    </source>
</reference>
<sequence length="135" mass="14625">MGHSRETPHIPSAGLFLYDEDCGFCRRSVDFARERVRTRTAFAAWQDVDLSAFGLTPEQADEQAWLIRSDGDPVAGGDAIAGVLAHGRFPYRTLGRLLALPGVRVVTRLAYRAVAANRYRLPGGTAACALPPRGA</sequence>
<gene>
    <name evidence="2" type="ORF">GTW20_06115</name>
    <name evidence="1" type="ORF">VSQ78_11115</name>
</gene>
<evidence type="ECO:0000313" key="1">
    <source>
        <dbReference type="EMBL" id="MFB8768253.1"/>
    </source>
</evidence>
<dbReference type="OMA" id="GDCAFCT"/>
<dbReference type="Proteomes" id="UP000467124">
    <property type="component" value="Unassembled WGS sequence"/>
</dbReference>
<dbReference type="GeneID" id="91391508"/>
<dbReference type="EMBL" id="WWHY01000001">
    <property type="protein sequence ID" value="MYR31858.1"/>
    <property type="molecule type" value="Genomic_DNA"/>
</dbReference>